<dbReference type="EMBL" id="JAUJLE010000554">
    <property type="protein sequence ID" value="KAK0953418.1"/>
    <property type="molecule type" value="Genomic_DNA"/>
</dbReference>
<feature type="domain" description="FHA" evidence="1">
    <location>
        <begin position="85"/>
        <end position="132"/>
    </location>
</feature>
<proteinExistence type="predicted"/>
<organism evidence="2 3">
    <name type="scientific">Friedmanniomyces endolithicus</name>
    <dbReference type="NCBI Taxonomy" id="329885"/>
    <lineage>
        <taxon>Eukaryota</taxon>
        <taxon>Fungi</taxon>
        <taxon>Dikarya</taxon>
        <taxon>Ascomycota</taxon>
        <taxon>Pezizomycotina</taxon>
        <taxon>Dothideomycetes</taxon>
        <taxon>Dothideomycetidae</taxon>
        <taxon>Mycosphaerellales</taxon>
        <taxon>Teratosphaeriaceae</taxon>
        <taxon>Friedmanniomyces</taxon>
    </lineage>
</organism>
<dbReference type="InterPro" id="IPR008984">
    <property type="entry name" value="SMAD_FHA_dom_sf"/>
</dbReference>
<dbReference type="Gene3D" id="2.60.200.20">
    <property type="match status" value="1"/>
</dbReference>
<dbReference type="AlphaFoldDB" id="A0AAN6H5F3"/>
<dbReference type="SUPFAM" id="SSF49879">
    <property type="entry name" value="SMAD/FHA domain"/>
    <property type="match status" value="1"/>
</dbReference>
<gene>
    <name evidence="2" type="primary">RAD53_3</name>
    <name evidence="2" type="ORF">LTR91_023858</name>
</gene>
<evidence type="ECO:0000313" key="3">
    <source>
        <dbReference type="Proteomes" id="UP001175353"/>
    </source>
</evidence>
<keyword evidence="3" id="KW-1185">Reference proteome</keyword>
<dbReference type="SMART" id="SM00240">
    <property type="entry name" value="FHA"/>
    <property type="match status" value="1"/>
</dbReference>
<protein>
    <submittedName>
        <fullName evidence="2">Protein kinase protein rad53</fullName>
        <ecNumber evidence="2">2.7.11.1</ecNumber>
    </submittedName>
</protein>
<accession>A0AAN6H5F3</accession>
<sequence>MEGLIARLYPYGEGEDGYATRTVEKLENSSLMVEVKKDLPELYGRNSRESTAPLSDVEDEGMKETVGGKGLQLTFTHGSKAGPGLLLGTDKNTCDILLPLMKGVSRCHCYLTFDKERRLILRDCSTNGTLVTHDGKGGKKRRHFTWILGGHEVPDKTETIVIQLHAALRFQMVVAKPTFPHIYYENIDDFLRETAATTDLQFGALGIQSIASTAAPSGTHTPNQEPILLEQETLSRGAYGVVTRVWDVSKGREYASKRFTDLRESDRVHTTELSLTACARILKSLIPEGALQQFAT</sequence>
<dbReference type="InterPro" id="IPR000253">
    <property type="entry name" value="FHA_dom"/>
</dbReference>
<dbReference type="GO" id="GO:0004674">
    <property type="term" value="F:protein serine/threonine kinase activity"/>
    <property type="evidence" value="ECO:0007669"/>
    <property type="project" value="UniProtKB-EC"/>
</dbReference>
<evidence type="ECO:0000259" key="1">
    <source>
        <dbReference type="PROSITE" id="PS50006"/>
    </source>
</evidence>
<evidence type="ECO:0000313" key="2">
    <source>
        <dbReference type="EMBL" id="KAK0953418.1"/>
    </source>
</evidence>
<dbReference type="EC" id="2.7.11.1" evidence="2"/>
<reference evidence="2" key="1">
    <citation type="submission" date="2023-06" db="EMBL/GenBank/DDBJ databases">
        <title>Black Yeasts Isolated from many extreme environments.</title>
        <authorList>
            <person name="Coleine C."/>
            <person name="Stajich J.E."/>
            <person name="Selbmann L."/>
        </authorList>
    </citation>
    <scope>NUCLEOTIDE SEQUENCE</scope>
    <source>
        <strain evidence="2">CCFEE 5200</strain>
    </source>
</reference>
<dbReference type="Pfam" id="PF00498">
    <property type="entry name" value="FHA"/>
    <property type="match status" value="1"/>
</dbReference>
<keyword evidence="2" id="KW-0418">Kinase</keyword>
<dbReference type="PROSITE" id="PS50006">
    <property type="entry name" value="FHA_DOMAIN"/>
    <property type="match status" value="1"/>
</dbReference>
<keyword evidence="2" id="KW-0808">Transferase</keyword>
<comment type="caution">
    <text evidence="2">The sequence shown here is derived from an EMBL/GenBank/DDBJ whole genome shotgun (WGS) entry which is preliminary data.</text>
</comment>
<name>A0AAN6H5F3_9PEZI</name>
<dbReference type="Proteomes" id="UP001175353">
    <property type="component" value="Unassembled WGS sequence"/>
</dbReference>